<dbReference type="Proteomes" id="UP000290759">
    <property type="component" value="Unassembled WGS sequence"/>
</dbReference>
<comment type="caution">
    <text evidence="5">The sequence shown here is derived from an EMBL/GenBank/DDBJ whole genome shotgun (WGS) entry which is preliminary data.</text>
</comment>
<evidence type="ECO:0000259" key="4">
    <source>
        <dbReference type="PROSITE" id="PS50932"/>
    </source>
</evidence>
<evidence type="ECO:0000313" key="6">
    <source>
        <dbReference type="Proteomes" id="UP000290759"/>
    </source>
</evidence>
<dbReference type="SUPFAM" id="SSF53822">
    <property type="entry name" value="Periplasmic binding protein-like I"/>
    <property type="match status" value="1"/>
</dbReference>
<dbReference type="PANTHER" id="PTHR30146:SF152">
    <property type="entry name" value="TRANSCRIPTIONAL REGULATORY PROTEIN"/>
    <property type="match status" value="1"/>
</dbReference>
<dbReference type="PROSITE" id="PS50932">
    <property type="entry name" value="HTH_LACI_2"/>
    <property type="match status" value="1"/>
</dbReference>
<dbReference type="Gene3D" id="3.40.50.2300">
    <property type="match status" value="2"/>
</dbReference>
<evidence type="ECO:0000256" key="3">
    <source>
        <dbReference type="ARBA" id="ARBA00023163"/>
    </source>
</evidence>
<dbReference type="EMBL" id="QYBB01000003">
    <property type="protein sequence ID" value="RYC33131.1"/>
    <property type="molecule type" value="Genomic_DNA"/>
</dbReference>
<protein>
    <submittedName>
        <fullName evidence="5">LacI family DNA-binding transcriptional regulator</fullName>
    </submittedName>
</protein>
<gene>
    <name evidence="5" type="ORF">D3273_04470</name>
</gene>
<dbReference type="InterPro" id="IPR028082">
    <property type="entry name" value="Peripla_BP_I"/>
</dbReference>
<dbReference type="CDD" id="cd01392">
    <property type="entry name" value="HTH_LacI"/>
    <property type="match status" value="1"/>
</dbReference>
<keyword evidence="2 5" id="KW-0238">DNA-binding</keyword>
<dbReference type="Pfam" id="PF00356">
    <property type="entry name" value="LacI"/>
    <property type="match status" value="1"/>
</dbReference>
<name>A0A4Q2UCX9_9HYPH</name>
<keyword evidence="6" id="KW-1185">Reference proteome</keyword>
<evidence type="ECO:0000256" key="1">
    <source>
        <dbReference type="ARBA" id="ARBA00023015"/>
    </source>
</evidence>
<feature type="domain" description="HTH lacI-type" evidence="4">
    <location>
        <begin position="7"/>
        <end position="61"/>
    </location>
</feature>
<dbReference type="InterPro" id="IPR000843">
    <property type="entry name" value="HTH_LacI"/>
</dbReference>
<dbReference type="Gene3D" id="1.10.260.40">
    <property type="entry name" value="lambda repressor-like DNA-binding domains"/>
    <property type="match status" value="1"/>
</dbReference>
<dbReference type="InterPro" id="IPR025997">
    <property type="entry name" value="SBP_2_dom"/>
</dbReference>
<proteinExistence type="predicted"/>
<dbReference type="Pfam" id="PF13407">
    <property type="entry name" value="Peripla_BP_4"/>
    <property type="match status" value="1"/>
</dbReference>
<organism evidence="5 6">
    <name type="scientific">Lichenibacterium minor</name>
    <dbReference type="NCBI Taxonomy" id="2316528"/>
    <lineage>
        <taxon>Bacteria</taxon>
        <taxon>Pseudomonadati</taxon>
        <taxon>Pseudomonadota</taxon>
        <taxon>Alphaproteobacteria</taxon>
        <taxon>Hyphomicrobiales</taxon>
        <taxon>Lichenihabitantaceae</taxon>
        <taxon>Lichenibacterium</taxon>
    </lineage>
</organism>
<accession>A0A4Q2UCX9</accession>
<evidence type="ECO:0000313" key="5">
    <source>
        <dbReference type="EMBL" id="RYC33131.1"/>
    </source>
</evidence>
<keyword evidence="3" id="KW-0804">Transcription</keyword>
<dbReference type="GO" id="GO:0000976">
    <property type="term" value="F:transcription cis-regulatory region binding"/>
    <property type="evidence" value="ECO:0007669"/>
    <property type="project" value="TreeGrafter"/>
</dbReference>
<keyword evidence="1" id="KW-0805">Transcription regulation</keyword>
<dbReference type="InterPro" id="IPR010982">
    <property type="entry name" value="Lambda_DNA-bd_dom_sf"/>
</dbReference>
<dbReference type="AlphaFoldDB" id="A0A4Q2UCX9"/>
<evidence type="ECO:0000256" key="2">
    <source>
        <dbReference type="ARBA" id="ARBA00023125"/>
    </source>
</evidence>
<dbReference type="CDD" id="cd06307">
    <property type="entry name" value="PBP1_sugar_binding"/>
    <property type="match status" value="1"/>
</dbReference>
<dbReference type="SUPFAM" id="SSF47413">
    <property type="entry name" value="lambda repressor-like DNA-binding domains"/>
    <property type="match status" value="1"/>
</dbReference>
<reference evidence="5 6" key="2">
    <citation type="submission" date="2019-02" db="EMBL/GenBank/DDBJ databases">
        <title>'Lichenibacterium ramalinii' gen. nov. sp. nov., 'Lichenibacterium minor' gen. nov. sp. nov.</title>
        <authorList>
            <person name="Pankratov T."/>
        </authorList>
    </citation>
    <scope>NUCLEOTIDE SEQUENCE [LARGE SCALE GENOMIC DNA]</scope>
    <source>
        <strain evidence="5 6">RmlP026</strain>
    </source>
</reference>
<dbReference type="PANTHER" id="PTHR30146">
    <property type="entry name" value="LACI-RELATED TRANSCRIPTIONAL REPRESSOR"/>
    <property type="match status" value="1"/>
</dbReference>
<dbReference type="SMART" id="SM00354">
    <property type="entry name" value="HTH_LACI"/>
    <property type="match status" value="1"/>
</dbReference>
<dbReference type="OrthoDB" id="9805774at2"/>
<dbReference type="RefSeq" id="WP_129223920.1">
    <property type="nucleotide sequence ID" value="NZ_QYBB01000003.1"/>
</dbReference>
<reference evidence="5 6" key="1">
    <citation type="submission" date="2018-12" db="EMBL/GenBank/DDBJ databases">
        <authorList>
            <person name="Grouzdev D.S."/>
            <person name="Krutkina M.S."/>
        </authorList>
    </citation>
    <scope>NUCLEOTIDE SEQUENCE [LARGE SCALE GENOMIC DNA]</scope>
    <source>
        <strain evidence="5 6">RmlP026</strain>
    </source>
</reference>
<sequence length="345" mass="36938">MEGGRPATAGDVAVAAGVSLATVDRVLNGRPGVRDVTARAVQDAVERLGFRRDLAAANLARGRRYRFRFLVPDLPQNSFMQAVRHEIDAAAARGLDQRMTLTVETYAAFDPLDLARQLGARRGRDAMGIAVVAVDAPEVRDAIARLHADGIAVVTMVSDATPSRRTCFIGPDNVAAGRVAASLLGRFVGGRRGRVLTVAGRMTLRDHAERRLGFAQTMERDFPALSLLPVAEGLDDWAVTEPIVTEALRACPDLVGIYSMGAGNRGIVAALEAAGRAGDVVAVGHELTPFMREALLGGTFDAAINQDPSDEVRRAVQTLKALADGRDDFRPDPVRIDIYLKDNLP</sequence>
<dbReference type="GO" id="GO:0003700">
    <property type="term" value="F:DNA-binding transcription factor activity"/>
    <property type="evidence" value="ECO:0007669"/>
    <property type="project" value="TreeGrafter"/>
</dbReference>